<dbReference type="Proteomes" id="UP000646211">
    <property type="component" value="Unassembled WGS sequence"/>
</dbReference>
<protein>
    <recommendedName>
        <fullName evidence="3">Right handed beta helix domain-containing protein</fullName>
    </recommendedName>
</protein>
<dbReference type="InterPro" id="IPR011050">
    <property type="entry name" value="Pectin_lyase_fold/virulence"/>
</dbReference>
<dbReference type="InterPro" id="IPR012334">
    <property type="entry name" value="Pectin_lyas_fold"/>
</dbReference>
<dbReference type="RefSeq" id="WP_194312045.1">
    <property type="nucleotide sequence ID" value="NZ_JADHEC010000018.1"/>
</dbReference>
<dbReference type="EMBL" id="JADHEC010000018">
    <property type="protein sequence ID" value="MBF2708793.1"/>
    <property type="molecule type" value="Genomic_DNA"/>
</dbReference>
<dbReference type="Gene3D" id="2.160.20.10">
    <property type="entry name" value="Single-stranded right-handed beta-helix, Pectin lyase-like"/>
    <property type="match status" value="1"/>
</dbReference>
<dbReference type="AlphaFoldDB" id="A0A930U8C8"/>
<evidence type="ECO:0008006" key="3">
    <source>
        <dbReference type="Google" id="ProtNLM"/>
    </source>
</evidence>
<accession>A0A930U8C8</accession>
<sequence length="948" mass="102852">MTLYSQAFLVKQALPVPGFDVSNYFPVVGDTVSLTNKSIDNDVNLWSIKDGVNANRTSATLNETVTILAPGGNIQSLKISNTVKSLVESTETVYGLLSPTEPYYTISVSNKVCRVGDSVTITPTRIYPQVIANAHTVKLELYDANTGALYQTINNVVAPVSVNFTYRGAFNIVLTATETSNSRTTVNKQFRIITVTPALALRTLAIEFTLKSIETLAIEDPLGTTINTISGTNVPAGSTVVLKFPSTHDPNHRYRIQGLNLKGTITNPIIITIDSPTQMLIKYSSYWGIILQGCEHIVIDGKGYQNIDLGIHVTKHDDYEQGNTAIQITSLSNYIELHNLEVSKPSFAGIFCKTDPDVNNTATLRGNFTMQDTRLHNSYVHDTAGEGMYWGYFDNSEHTKKNSAGVDVTYRPHNLNDTKVYRNRFERTGWDGLQLNNATGTTEIHDNVLLDCGKASEPDQNTGMSLGIEGKVFNNYINKVGGAGIQFGALGPVDIYNNVIVNIPEGSAALYLLNSKDVPEQNVGINSNGNFYNNIPINVYNNNLITTGNKATVGAYNVCQHQGFVFRNNVVSCANVSSKFAGQEATTLAVWESNALNNVVLNLLDTTAQKFGSISKGNFNIYSDSAIASGGSVLGETYDFRGFKNWTDNDKFIGAYAGIVRVSSFFLQLSSIAINSGALLTDATAVNVVMTFLGNPTHYMISESSTFVGASWVAYTSSTVPFTLSSTQGLKTVYVKIENNNVTTDGVSDTITYQAGRQFLIDFASIAVYSKATTYLGAAATWNTFNSPVNLISASSIPVGQSLSNLKDTKNVASTYGLIITDAFDGVDSNITLPGTQFPYEYNAVRFNWLVSETLGNKGSFNITGLDDTKNYDIILYAHRNILTSTYNFVVKGVAQAFSSRHTDGTGVVDNQAIYNNVKSVGGIIGIDVITTAATRGFLGILDIREKV</sequence>
<evidence type="ECO:0000313" key="1">
    <source>
        <dbReference type="EMBL" id="MBF2708793.1"/>
    </source>
</evidence>
<evidence type="ECO:0000313" key="2">
    <source>
        <dbReference type="Proteomes" id="UP000646211"/>
    </source>
</evidence>
<dbReference type="SMART" id="SM00710">
    <property type="entry name" value="PbH1"/>
    <property type="match status" value="5"/>
</dbReference>
<gene>
    <name evidence="1" type="ORF">IR213_09345</name>
</gene>
<name>A0A930U8C8_9FLAO</name>
<dbReference type="SUPFAM" id="SSF51126">
    <property type="entry name" value="Pectin lyase-like"/>
    <property type="match status" value="1"/>
</dbReference>
<dbReference type="InterPro" id="IPR006626">
    <property type="entry name" value="PbH1"/>
</dbReference>
<reference evidence="1" key="1">
    <citation type="submission" date="2020-11" db="EMBL/GenBank/DDBJ databases">
        <title>Genome of Flavobacterium soyangense.</title>
        <authorList>
            <person name="Liu Q."/>
            <person name="Xin Y.-H."/>
        </authorList>
    </citation>
    <scope>NUCLEOTIDE SEQUENCE</scope>
    <source>
        <strain evidence="1">CGMCC 1.13493</strain>
    </source>
</reference>
<keyword evidence="2" id="KW-1185">Reference proteome</keyword>
<organism evidence="1 2">
    <name type="scientific">Flavobacterium soyangense</name>
    <dbReference type="NCBI Taxonomy" id="2023265"/>
    <lineage>
        <taxon>Bacteria</taxon>
        <taxon>Pseudomonadati</taxon>
        <taxon>Bacteroidota</taxon>
        <taxon>Flavobacteriia</taxon>
        <taxon>Flavobacteriales</taxon>
        <taxon>Flavobacteriaceae</taxon>
        <taxon>Flavobacterium</taxon>
    </lineage>
</organism>
<proteinExistence type="predicted"/>
<comment type="caution">
    <text evidence="1">The sequence shown here is derived from an EMBL/GenBank/DDBJ whole genome shotgun (WGS) entry which is preliminary data.</text>
</comment>